<name>A0A1R1JUX2_ALCXX</name>
<dbReference type="AlphaFoldDB" id="A0A1R1JUX2"/>
<evidence type="ECO:0000313" key="8">
    <source>
        <dbReference type="Proteomes" id="UP000187251"/>
    </source>
</evidence>
<dbReference type="InterPro" id="IPR041526">
    <property type="entry name" value="DAPG_hydrolase"/>
</dbReference>
<evidence type="ECO:0000256" key="3">
    <source>
        <dbReference type="ARBA" id="ARBA00022801"/>
    </source>
</evidence>
<comment type="cofactor">
    <cofactor evidence="1">
        <name>Zn(2+)</name>
        <dbReference type="ChEBI" id="CHEBI:29105"/>
    </cofactor>
</comment>
<evidence type="ECO:0000313" key="7">
    <source>
        <dbReference type="EMBL" id="OMG89043.1"/>
    </source>
</evidence>
<dbReference type="GO" id="GO:0016787">
    <property type="term" value="F:hydrolase activity"/>
    <property type="evidence" value="ECO:0007669"/>
    <property type="project" value="UniProtKB-KW"/>
</dbReference>
<dbReference type="Proteomes" id="UP000187251">
    <property type="component" value="Unassembled WGS sequence"/>
</dbReference>
<comment type="similarity">
    <text evidence="5">Belongs to the DAPG/phloretin hydrolase family.</text>
</comment>
<dbReference type="RefSeq" id="WP_076411497.1">
    <property type="nucleotide sequence ID" value="NZ_AP028040.1"/>
</dbReference>
<accession>A0A1R1JUX2</accession>
<keyword evidence="3 7" id="KW-0378">Hydrolase</keyword>
<sequence>MTSPHPDAAHIRADMDSLLDPAPLRLETGITRLPGGGLVVAARTDLHGCKGRMFDWWFKFFQTTQHIKWWHPQDHVEHRGWDSAWRRGENYIGASIHAVESLADLPPVAARLKFHAPAEAFDAERLRAAQDNQDVSAAVYARIGFGDHVQLDADGDPMDGQMIHLTRDTPFGCVLRSRFYLGLSGERPEQDVPDALGLNLLRHCYTEFTFLSRFLPSLYYGEHANGEAAPLPW</sequence>
<proteinExistence type="inferred from homology"/>
<feature type="domain" description="DAPG hydrolase PhiG" evidence="6">
    <location>
        <begin position="13"/>
        <end position="220"/>
    </location>
</feature>
<evidence type="ECO:0000256" key="4">
    <source>
        <dbReference type="ARBA" id="ARBA00022833"/>
    </source>
</evidence>
<evidence type="ECO:0000256" key="1">
    <source>
        <dbReference type="ARBA" id="ARBA00001947"/>
    </source>
</evidence>
<gene>
    <name evidence="7" type="ORF">BIZ92_25225</name>
</gene>
<keyword evidence="2" id="KW-0479">Metal-binding</keyword>
<evidence type="ECO:0000256" key="5">
    <source>
        <dbReference type="ARBA" id="ARBA00023459"/>
    </source>
</evidence>
<dbReference type="Pfam" id="PF18089">
    <property type="entry name" value="DAPG_hydrolase"/>
    <property type="match status" value="1"/>
</dbReference>
<dbReference type="EMBL" id="MJMN01000012">
    <property type="protein sequence ID" value="OMG89043.1"/>
    <property type="molecule type" value="Genomic_DNA"/>
</dbReference>
<protein>
    <submittedName>
        <fullName evidence="7">Hydrolase</fullName>
    </submittedName>
</protein>
<evidence type="ECO:0000259" key="6">
    <source>
        <dbReference type="Pfam" id="PF18089"/>
    </source>
</evidence>
<dbReference type="GO" id="GO:0046872">
    <property type="term" value="F:metal ion binding"/>
    <property type="evidence" value="ECO:0007669"/>
    <property type="project" value="UniProtKB-KW"/>
</dbReference>
<evidence type="ECO:0000256" key="2">
    <source>
        <dbReference type="ARBA" id="ARBA00022723"/>
    </source>
</evidence>
<organism evidence="7 8">
    <name type="scientific">Alcaligenes xylosoxydans xylosoxydans</name>
    <name type="common">Achromobacter xylosoxidans</name>
    <dbReference type="NCBI Taxonomy" id="85698"/>
    <lineage>
        <taxon>Bacteria</taxon>
        <taxon>Pseudomonadati</taxon>
        <taxon>Pseudomonadota</taxon>
        <taxon>Betaproteobacteria</taxon>
        <taxon>Burkholderiales</taxon>
        <taxon>Alcaligenaceae</taxon>
        <taxon>Achromobacter</taxon>
    </lineage>
</organism>
<keyword evidence="4" id="KW-0862">Zinc</keyword>
<reference evidence="7 8" key="1">
    <citation type="submission" date="2016-09" db="EMBL/GenBank/DDBJ databases">
        <title>Phylogenomics of Achromobacter.</title>
        <authorList>
            <person name="Jeukens J."/>
            <person name="Freschi L."/>
            <person name="Vincent A.T."/>
            <person name="Emond-Rheault J.-G."/>
            <person name="Kukavica-Ibrulj I."/>
            <person name="Charette S.J."/>
            <person name="Levesque R.C."/>
        </authorList>
    </citation>
    <scope>NUCLEOTIDE SEQUENCE [LARGE SCALE GENOMIC DNA]</scope>
    <source>
        <strain evidence="7 8">AUS488</strain>
    </source>
</reference>
<comment type="caution">
    <text evidence="7">The sequence shown here is derived from an EMBL/GenBank/DDBJ whole genome shotgun (WGS) entry which is preliminary data.</text>
</comment>